<dbReference type="SUPFAM" id="SSF48208">
    <property type="entry name" value="Six-hairpin glycosidases"/>
    <property type="match status" value="1"/>
</dbReference>
<evidence type="ECO:0000313" key="17">
    <source>
        <dbReference type="EMBL" id="GJJ69871.1"/>
    </source>
</evidence>
<evidence type="ECO:0000256" key="11">
    <source>
        <dbReference type="ARBA" id="ARBA00023288"/>
    </source>
</evidence>
<organism evidence="17 18">
    <name type="scientific">Entomortierella parvispora</name>
    <dbReference type="NCBI Taxonomy" id="205924"/>
    <lineage>
        <taxon>Eukaryota</taxon>
        <taxon>Fungi</taxon>
        <taxon>Fungi incertae sedis</taxon>
        <taxon>Mucoromycota</taxon>
        <taxon>Mortierellomycotina</taxon>
        <taxon>Mortierellomycetes</taxon>
        <taxon>Mortierellales</taxon>
        <taxon>Mortierellaceae</taxon>
        <taxon>Entomortierella</taxon>
    </lineage>
</organism>
<evidence type="ECO:0000256" key="5">
    <source>
        <dbReference type="ARBA" id="ARBA00022475"/>
    </source>
</evidence>
<dbReference type="GO" id="GO:0016301">
    <property type="term" value="F:kinase activity"/>
    <property type="evidence" value="ECO:0007669"/>
    <property type="project" value="UniProtKB-KW"/>
</dbReference>
<dbReference type="EMBL" id="BQFW01000003">
    <property type="protein sequence ID" value="GJJ69871.1"/>
    <property type="molecule type" value="Genomic_DNA"/>
</dbReference>
<comment type="caution">
    <text evidence="17">The sequence shown here is derived from an EMBL/GenBank/DDBJ whole genome shotgun (WGS) entry which is preliminary data.</text>
</comment>
<dbReference type="InterPro" id="IPR039477">
    <property type="entry name" value="ILEI/PANDER_dom"/>
</dbReference>
<comment type="function">
    <text evidence="1">Phosphorylase b kinase catalyzes the phosphorylation of serine in certain substrates, including troponin I. The alpha chain may bind calmodulin.</text>
</comment>
<keyword evidence="12" id="KW-0636">Prenylation</keyword>
<accession>A0A9P3H4D9</accession>
<dbReference type="Proteomes" id="UP000827284">
    <property type="component" value="Unassembled WGS sequence"/>
</dbReference>
<evidence type="ECO:0000256" key="10">
    <source>
        <dbReference type="ARBA" id="ARBA00023277"/>
    </source>
</evidence>
<dbReference type="GO" id="GO:0005516">
    <property type="term" value="F:calmodulin binding"/>
    <property type="evidence" value="ECO:0007669"/>
    <property type="project" value="UniProtKB-KW"/>
</dbReference>
<evidence type="ECO:0000256" key="2">
    <source>
        <dbReference type="ARBA" id="ARBA00004342"/>
    </source>
</evidence>
<evidence type="ECO:0000256" key="13">
    <source>
        <dbReference type="SAM" id="MobiDB-lite"/>
    </source>
</evidence>
<evidence type="ECO:0000256" key="3">
    <source>
        <dbReference type="ARBA" id="ARBA00005131"/>
    </source>
</evidence>
<evidence type="ECO:0000259" key="16">
    <source>
        <dbReference type="Pfam" id="PF19292"/>
    </source>
</evidence>
<evidence type="ECO:0000259" key="14">
    <source>
        <dbReference type="Pfam" id="PF00723"/>
    </source>
</evidence>
<dbReference type="OrthoDB" id="5971574at2759"/>
<keyword evidence="8" id="KW-0112">Calmodulin-binding</keyword>
<dbReference type="InterPro" id="IPR008734">
    <property type="entry name" value="PHK_A/B_su"/>
</dbReference>
<keyword evidence="17" id="KW-0418">Kinase</keyword>
<evidence type="ECO:0000313" key="18">
    <source>
        <dbReference type="Proteomes" id="UP000827284"/>
    </source>
</evidence>
<dbReference type="GO" id="GO:0005964">
    <property type="term" value="C:phosphorylase kinase complex"/>
    <property type="evidence" value="ECO:0007669"/>
    <property type="project" value="TreeGrafter"/>
</dbReference>
<evidence type="ECO:0000256" key="7">
    <source>
        <dbReference type="ARBA" id="ARBA00022600"/>
    </source>
</evidence>
<dbReference type="Gene3D" id="1.50.10.10">
    <property type="match status" value="1"/>
</dbReference>
<gene>
    <name evidence="17" type="ORF">EMPS_02220</name>
</gene>
<dbReference type="InterPro" id="IPR011613">
    <property type="entry name" value="GH15-like"/>
</dbReference>
<comment type="pathway">
    <text evidence="3">Glycan biosynthesis; glycogen metabolism.</text>
</comment>
<sequence length="1513" mass="167475">MYHSQANVRKRLDYYYRSVNAVILNRQNPTTGLIPASVAVTTHGDYRDAWVRDNVYSIMAVFGLALAYRRVDDDEGRAYELENSVVKLMRGLLFCMMRQAPKIEQFKKTQGINDCLHAKYNTATGDTVVGDSEWGHLQIDATSIFLLALAQMTASGILIIYTTDEVDFIQNLVFYIERAYRTPDYGIWERGNKINHGEPELNSSSIGMAVAALQAINGINLFGSRGGPSSVIHVLPDEITRNYTTLHSALPRESNSKEIDAALLSVIGFPAFAVGDAKLVEKTRNEIIEKLGGKYGCKRFLRDGHQTILENTSRLHYDAQELKIFEDIECEWPLFFTYFILDGLFNENEDQVEEYRAKLEPLIIDSATLVDFGQFLSDSMSESEDGRGLKTPTSPGFTTPGSNGEGKLPEHIPLIPELYYVPHHLVEAEKKDNHSQARMANDNLPLVWANSLHTLGNLIYENLLSVAEVDPLGRRFNARKTQANDTVVQVVLLAEDANLQSMLSMYGLETQTMDQVHPITVSHPQGLKEVYGALGQNAKLGLSGRPKRPVGSLGTSRLYRVQGHLYAFTPHFMDNEEFYLTSDNDYLISVFEQELAFVRQYWVSPGRPTMTVLLTHAMLGGLSRSRSFASQSEAGLTTWRKASLGSTPQKDNKRNLLNFFMSLRNGMCNNVRVRLGRLSEMVNTSCIESLDFLVTKKDIDWLGILRGAADRRKGRTARKLGLNEKKTQAATPGGSRTPGHHRWSIRRQSSTFGTGFSLASLTTPAVNSEQEGDNYFGSQSQVQTPLEATFPGSPLTMTPAATSQASEPYTPRNTRQEQVKAFKLKDHEEPRTNRKNGGASLTPDLANLEISDTLAEATGEEEEESADGMESLGLILGDPSSMDAAMSMLSISVNLYDQIDLLQYLLSCQGADFYVYNLEATVETLLEEVYFKSLQLKLWSIVRQAAGLLTKVVNSLTINITDLVIRQKQVTIGSGPTEHFITSPIGPDVLSRMIYDNNFDDVREGPVVQEVLIYLGSFIRADPDMFEGIMRLRTHFLIIALREEISRLNSCDETDAVEHLMQLSPFELKSLLGTVLSGPTLSSNATNTLLRNQSSGRLSPISGRRQYGNISLMSESGDVSSNISSSGPSASVGALPIPNMAKGSTTLTIKVQSGGYHSGNFSKIMINESTMSVSSRGINMVVVDPVQGVLIEAVSFDTHISEDESDDLARLIDWLQPGMIVICACKDDCFEHLTPAARTALKQLGSGRINDLKYRDSWCMIGEKGKEGTTAAEAHKAFTDGPTDVLEKTIDLSLYQAKADDGDVFPSPSAIAAFVPNSSGRWLRRRKNDGSLNRVPSKFYPRVWRILSRAAGFRIGSHFLPRDPIVSEKTPEEFNFALAVENFLGVILDPAERQIAVETLMVIAKIEDKNPGMEVQPEIIDLPMIMREAMDKFWKKWVVNGPGGRGQAGVNGAPGFTIVSAAPVGSLAAVGFEHHERLARRMFYDLPQEGKEGTHAYLARAVLKLLPYSIDLE</sequence>
<keyword evidence="11" id="KW-0449">Lipoprotein</keyword>
<keyword evidence="5" id="KW-1003">Cell membrane</keyword>
<reference evidence="17" key="2">
    <citation type="journal article" date="2022" name="Microbiol. Resour. Announc.">
        <title>Whole-Genome Sequence of Entomortierella parvispora E1425, a Mucoromycotan Fungus Associated with Burkholderiaceae-Related Endosymbiotic Bacteria.</title>
        <authorList>
            <person name="Herlambang A."/>
            <person name="Guo Y."/>
            <person name="Takashima Y."/>
            <person name="Narisawa K."/>
            <person name="Ohta H."/>
            <person name="Nishizawa T."/>
        </authorList>
    </citation>
    <scope>NUCLEOTIDE SEQUENCE</scope>
    <source>
        <strain evidence="17">E1425</strain>
    </source>
</reference>
<dbReference type="PANTHER" id="PTHR10749">
    <property type="entry name" value="PHOSPHORYLASE B KINASE REGULATORY SUBUNIT"/>
    <property type="match status" value="1"/>
</dbReference>
<dbReference type="GO" id="GO:0005977">
    <property type="term" value="P:glycogen metabolic process"/>
    <property type="evidence" value="ECO:0007669"/>
    <property type="project" value="UniProtKB-KW"/>
</dbReference>
<dbReference type="PANTHER" id="PTHR10749:SF8">
    <property type="entry name" value="PHOSPHORYLASE B KINASE REGULATORY SUBUNIT BETA"/>
    <property type="match status" value="1"/>
</dbReference>
<feature type="compositionally biased region" description="Low complexity" evidence="13">
    <location>
        <begin position="391"/>
        <end position="402"/>
    </location>
</feature>
<dbReference type="InterPro" id="IPR008928">
    <property type="entry name" value="6-hairpin_glycosidase_sf"/>
</dbReference>
<feature type="region of interest" description="Disordered" evidence="13">
    <location>
        <begin position="380"/>
        <end position="406"/>
    </location>
</feature>
<dbReference type="InterPro" id="IPR045583">
    <property type="entry name" value="KPBA/B_C"/>
</dbReference>
<evidence type="ECO:0000259" key="15">
    <source>
        <dbReference type="Pfam" id="PF15711"/>
    </source>
</evidence>
<dbReference type="Pfam" id="PF00723">
    <property type="entry name" value="Glyco_hydro_15"/>
    <property type="match status" value="1"/>
</dbReference>
<dbReference type="Pfam" id="PF15711">
    <property type="entry name" value="ILEI"/>
    <property type="match status" value="1"/>
</dbReference>
<evidence type="ECO:0000256" key="1">
    <source>
        <dbReference type="ARBA" id="ARBA00002837"/>
    </source>
</evidence>
<comment type="similarity">
    <text evidence="4">Belongs to the phosphorylase b kinase regulatory chain family.</text>
</comment>
<evidence type="ECO:0000256" key="9">
    <source>
        <dbReference type="ARBA" id="ARBA00023136"/>
    </source>
</evidence>
<name>A0A9P3H4D9_9FUNG</name>
<protein>
    <submittedName>
        <fullName evidence="17">Phosphorylase kinase alpha/beta subunit</fullName>
    </submittedName>
</protein>
<evidence type="ECO:0000256" key="8">
    <source>
        <dbReference type="ARBA" id="ARBA00022860"/>
    </source>
</evidence>
<keyword evidence="7" id="KW-0321">Glycogen metabolism</keyword>
<proteinExistence type="inferred from homology"/>
<evidence type="ECO:0000256" key="12">
    <source>
        <dbReference type="ARBA" id="ARBA00023289"/>
    </source>
</evidence>
<evidence type="ECO:0000256" key="4">
    <source>
        <dbReference type="ARBA" id="ARBA00007128"/>
    </source>
</evidence>
<keyword evidence="17" id="KW-0808">Transferase</keyword>
<dbReference type="InterPro" id="IPR012341">
    <property type="entry name" value="6hp_glycosidase-like_sf"/>
</dbReference>
<dbReference type="GO" id="GO:0005886">
    <property type="term" value="C:plasma membrane"/>
    <property type="evidence" value="ECO:0007669"/>
    <property type="project" value="UniProtKB-SubCell"/>
</dbReference>
<feature type="region of interest" description="Disordered" evidence="13">
    <location>
        <begin position="713"/>
        <end position="742"/>
    </location>
</feature>
<keyword evidence="9" id="KW-0472">Membrane</keyword>
<feature type="domain" description="Phosphorylase b kinase regulatory subunit alpha/beta C-terminal" evidence="16">
    <location>
        <begin position="1317"/>
        <end position="1430"/>
    </location>
</feature>
<evidence type="ECO:0000256" key="6">
    <source>
        <dbReference type="ARBA" id="ARBA00022553"/>
    </source>
</evidence>
<dbReference type="FunFam" id="1.50.10.10:FF:000004">
    <property type="entry name" value="Phosphorylase b kinase regulatory subunit"/>
    <property type="match status" value="1"/>
</dbReference>
<comment type="subcellular location">
    <subcellularLocation>
        <location evidence="2">Cell membrane</location>
        <topology evidence="2">Lipid-anchor</topology>
        <orientation evidence="2">Cytoplasmic side</orientation>
    </subcellularLocation>
</comment>
<keyword evidence="6" id="KW-0597">Phosphoprotein</keyword>
<reference evidence="17" key="1">
    <citation type="submission" date="2021-11" db="EMBL/GenBank/DDBJ databases">
        <authorList>
            <person name="Herlambang A."/>
            <person name="Guo Y."/>
            <person name="Takashima Y."/>
            <person name="Nishizawa T."/>
        </authorList>
    </citation>
    <scope>NUCLEOTIDE SEQUENCE</scope>
    <source>
        <strain evidence="17">E1425</strain>
    </source>
</reference>
<keyword evidence="18" id="KW-1185">Reference proteome</keyword>
<dbReference type="PROSITE" id="PS52031">
    <property type="entry name" value="GG_LECTIN"/>
    <property type="match status" value="1"/>
</dbReference>
<feature type="domain" description="ILEI/PANDER" evidence="15">
    <location>
        <begin position="1176"/>
        <end position="1265"/>
    </location>
</feature>
<feature type="domain" description="GH15-like" evidence="14">
    <location>
        <begin position="10"/>
        <end position="1034"/>
    </location>
</feature>
<dbReference type="Pfam" id="PF19292">
    <property type="entry name" value="KPBB_C"/>
    <property type="match status" value="1"/>
</dbReference>
<keyword evidence="10" id="KW-0119">Carbohydrate metabolism</keyword>